<dbReference type="PRINTS" id="PR00344">
    <property type="entry name" value="BCTRLSENSOR"/>
</dbReference>
<proteinExistence type="predicted"/>
<keyword evidence="7" id="KW-0067">ATP-binding</keyword>
<sequence>MHLQRPEYERVMLGIEDQGIGIPVSMMPKLGEPFFTNKKNGTGLGLMVSQRIVEGHKGNMEIESVQGKATKVAITLPTAVQ</sequence>
<accession>W7Z0F7</accession>
<dbReference type="SUPFAM" id="SSF55874">
    <property type="entry name" value="ATPase domain of HSP90 chaperone/DNA topoisomerase II/histidine kinase"/>
    <property type="match status" value="1"/>
</dbReference>
<keyword evidence="5" id="KW-0547">Nucleotide-binding</keyword>
<dbReference type="PANTHER" id="PTHR43065:SF10">
    <property type="entry name" value="PEROXIDE STRESS-ACTIVATED HISTIDINE KINASE MAK3"/>
    <property type="match status" value="1"/>
</dbReference>
<comment type="catalytic activity">
    <reaction evidence="1">
        <text>ATP + protein L-histidine = ADP + protein N-phospho-L-histidine.</text>
        <dbReference type="EC" id="2.7.13.3"/>
    </reaction>
</comment>
<dbReference type="Pfam" id="PF02518">
    <property type="entry name" value="HATPase_c"/>
    <property type="match status" value="1"/>
</dbReference>
<dbReference type="Gene3D" id="3.30.565.10">
    <property type="entry name" value="Histidine kinase-like ATPase, C-terminal domain"/>
    <property type="match status" value="1"/>
</dbReference>
<evidence type="ECO:0000256" key="2">
    <source>
        <dbReference type="ARBA" id="ARBA00012438"/>
    </source>
</evidence>
<dbReference type="InterPro" id="IPR003594">
    <property type="entry name" value="HATPase_dom"/>
</dbReference>
<keyword evidence="8" id="KW-0902">Two-component regulatory system</keyword>
<dbReference type="STRING" id="1236976.JCM16418_4641"/>
<dbReference type="PROSITE" id="PS50109">
    <property type="entry name" value="HIS_KIN"/>
    <property type="match status" value="1"/>
</dbReference>
<keyword evidence="11" id="KW-1185">Reference proteome</keyword>
<dbReference type="PANTHER" id="PTHR43065">
    <property type="entry name" value="SENSOR HISTIDINE KINASE"/>
    <property type="match status" value="1"/>
</dbReference>
<keyword evidence="4" id="KW-0808">Transferase</keyword>
<comment type="caution">
    <text evidence="10">The sequence shown here is derived from an EMBL/GenBank/DDBJ whole genome shotgun (WGS) entry which is preliminary data.</text>
</comment>
<dbReference type="GO" id="GO:0005524">
    <property type="term" value="F:ATP binding"/>
    <property type="evidence" value="ECO:0007669"/>
    <property type="project" value="UniProtKB-KW"/>
</dbReference>
<evidence type="ECO:0000256" key="3">
    <source>
        <dbReference type="ARBA" id="ARBA00022553"/>
    </source>
</evidence>
<dbReference type="GO" id="GO:0004673">
    <property type="term" value="F:protein histidine kinase activity"/>
    <property type="evidence" value="ECO:0007669"/>
    <property type="project" value="UniProtKB-EC"/>
</dbReference>
<evidence type="ECO:0000256" key="8">
    <source>
        <dbReference type="ARBA" id="ARBA00023012"/>
    </source>
</evidence>
<dbReference type="EMBL" id="BAVZ01000024">
    <property type="protein sequence ID" value="GAF10436.1"/>
    <property type="molecule type" value="Genomic_DNA"/>
</dbReference>
<evidence type="ECO:0000256" key="5">
    <source>
        <dbReference type="ARBA" id="ARBA00022741"/>
    </source>
</evidence>
<dbReference type="InterPro" id="IPR004358">
    <property type="entry name" value="Sig_transdc_His_kin-like_C"/>
</dbReference>
<name>W7Z0F7_9BACL</name>
<dbReference type="EC" id="2.7.13.3" evidence="2"/>
<keyword evidence="6 10" id="KW-0418">Kinase</keyword>
<evidence type="ECO:0000256" key="7">
    <source>
        <dbReference type="ARBA" id="ARBA00022840"/>
    </source>
</evidence>
<dbReference type="InterPro" id="IPR036890">
    <property type="entry name" value="HATPase_C_sf"/>
</dbReference>
<organism evidence="10 11">
    <name type="scientific">Paenibacillus pini JCM 16418</name>
    <dbReference type="NCBI Taxonomy" id="1236976"/>
    <lineage>
        <taxon>Bacteria</taxon>
        <taxon>Bacillati</taxon>
        <taxon>Bacillota</taxon>
        <taxon>Bacilli</taxon>
        <taxon>Bacillales</taxon>
        <taxon>Paenibacillaceae</taxon>
        <taxon>Paenibacillus</taxon>
    </lineage>
</organism>
<feature type="domain" description="Histidine kinase" evidence="9">
    <location>
        <begin position="1"/>
        <end position="80"/>
    </location>
</feature>
<evidence type="ECO:0000313" key="10">
    <source>
        <dbReference type="EMBL" id="GAF10436.1"/>
    </source>
</evidence>
<dbReference type="AlphaFoldDB" id="W7Z0F7"/>
<evidence type="ECO:0000259" key="9">
    <source>
        <dbReference type="PROSITE" id="PS50109"/>
    </source>
</evidence>
<evidence type="ECO:0000256" key="1">
    <source>
        <dbReference type="ARBA" id="ARBA00000085"/>
    </source>
</evidence>
<evidence type="ECO:0000256" key="6">
    <source>
        <dbReference type="ARBA" id="ARBA00022777"/>
    </source>
</evidence>
<evidence type="ECO:0000256" key="4">
    <source>
        <dbReference type="ARBA" id="ARBA00022679"/>
    </source>
</evidence>
<evidence type="ECO:0000313" key="11">
    <source>
        <dbReference type="Proteomes" id="UP000019364"/>
    </source>
</evidence>
<keyword evidence="3" id="KW-0597">Phosphoprotein</keyword>
<protein>
    <recommendedName>
        <fullName evidence="2">histidine kinase</fullName>
        <ecNumber evidence="2">2.7.13.3</ecNumber>
    </recommendedName>
</protein>
<dbReference type="Proteomes" id="UP000019364">
    <property type="component" value="Unassembled WGS sequence"/>
</dbReference>
<gene>
    <name evidence="10" type="ORF">JCM16418_4641</name>
</gene>
<reference evidence="10 11" key="1">
    <citation type="journal article" date="2014" name="Genome Announc.">
        <title>Draft Genome Sequence of Paenibacillus pini JCM 16418T, Isolated from the Rhizosphere of Pine Tree.</title>
        <authorList>
            <person name="Yuki M."/>
            <person name="Oshima K."/>
            <person name="Suda W."/>
            <person name="Oshida Y."/>
            <person name="Kitamura K."/>
            <person name="Iida Y."/>
            <person name="Hattori M."/>
            <person name="Ohkuma M."/>
        </authorList>
    </citation>
    <scope>NUCLEOTIDE SEQUENCE [LARGE SCALE GENOMIC DNA]</scope>
    <source>
        <strain evidence="10 11">JCM 16418</strain>
    </source>
</reference>
<dbReference type="eggNOG" id="COG5000">
    <property type="taxonomic scope" value="Bacteria"/>
</dbReference>
<dbReference type="InterPro" id="IPR005467">
    <property type="entry name" value="His_kinase_dom"/>
</dbReference>
<dbReference type="GO" id="GO:0000160">
    <property type="term" value="P:phosphorelay signal transduction system"/>
    <property type="evidence" value="ECO:0007669"/>
    <property type="project" value="UniProtKB-KW"/>
</dbReference>